<evidence type="ECO:0000313" key="2">
    <source>
        <dbReference type="Proteomes" id="UP000026962"/>
    </source>
</evidence>
<dbReference type="Proteomes" id="UP000026962">
    <property type="component" value="Chromosome 11"/>
</dbReference>
<organism evidence="1">
    <name type="scientific">Oryza punctata</name>
    <name type="common">Red rice</name>
    <dbReference type="NCBI Taxonomy" id="4537"/>
    <lineage>
        <taxon>Eukaryota</taxon>
        <taxon>Viridiplantae</taxon>
        <taxon>Streptophyta</taxon>
        <taxon>Embryophyta</taxon>
        <taxon>Tracheophyta</taxon>
        <taxon>Spermatophyta</taxon>
        <taxon>Magnoliopsida</taxon>
        <taxon>Liliopsida</taxon>
        <taxon>Poales</taxon>
        <taxon>Poaceae</taxon>
        <taxon>BOP clade</taxon>
        <taxon>Oryzoideae</taxon>
        <taxon>Oryzeae</taxon>
        <taxon>Oryzinae</taxon>
        <taxon>Oryza</taxon>
    </lineage>
</organism>
<dbReference type="Gramene" id="OPUNC11G18040.1">
    <property type="protein sequence ID" value="OPUNC11G18040.1"/>
    <property type="gene ID" value="OPUNC11G18040"/>
</dbReference>
<dbReference type="EnsemblPlants" id="OPUNC11G18040.1">
    <property type="protein sequence ID" value="OPUNC11G18040.1"/>
    <property type="gene ID" value="OPUNC11G18040"/>
</dbReference>
<dbReference type="HOGENOM" id="CLU_2444663_0_0_1"/>
<dbReference type="AlphaFoldDB" id="A0A0E0MHR9"/>
<sequence>MGANYTYSLIALVVQDNNLLDIIFDYGAAPRLERVILSIADIDSLSGVQHLQRLKELELHGSASNIGEVKQAIPGHLIIQFSDKQLNDLH</sequence>
<evidence type="ECO:0000313" key="1">
    <source>
        <dbReference type="EnsemblPlants" id="OPUNC11G18040.1"/>
    </source>
</evidence>
<proteinExistence type="predicted"/>
<dbReference type="STRING" id="4537.A0A0E0MHR9"/>
<name>A0A0E0MHR9_ORYPU</name>
<reference evidence="1" key="2">
    <citation type="submission" date="2018-05" db="EMBL/GenBank/DDBJ databases">
        <title>OpunRS2 (Oryza punctata Reference Sequence Version 2).</title>
        <authorList>
            <person name="Zhang J."/>
            <person name="Kudrna D."/>
            <person name="Lee S."/>
            <person name="Talag J."/>
            <person name="Welchert J."/>
            <person name="Wing R.A."/>
        </authorList>
    </citation>
    <scope>NUCLEOTIDE SEQUENCE [LARGE SCALE GENOMIC DNA]</scope>
</reference>
<accession>A0A0E0MHR9</accession>
<reference evidence="1" key="1">
    <citation type="submission" date="2015-04" db="UniProtKB">
        <authorList>
            <consortium name="EnsemblPlants"/>
        </authorList>
    </citation>
    <scope>IDENTIFICATION</scope>
</reference>
<protein>
    <submittedName>
        <fullName evidence="1">Uncharacterized protein</fullName>
    </submittedName>
</protein>
<keyword evidence="2" id="KW-1185">Reference proteome</keyword>